<dbReference type="Proteomes" id="UP000829194">
    <property type="component" value="Chromosome"/>
</dbReference>
<reference evidence="3 4" key="1">
    <citation type="submission" date="2022-03" db="EMBL/GenBank/DDBJ databases">
        <title>Complete genome sequence of Lysobacter capsici VKM B-2533 and Lysobacter gummosus 10.1.1, promising sources of lytic agents.</title>
        <authorList>
            <person name="Tarlachkov S.V."/>
            <person name="Kudryakova I.V."/>
            <person name="Afoshin A.S."/>
            <person name="Leontyevskaya E.A."/>
            <person name="Leontyevskaya N.V."/>
        </authorList>
    </citation>
    <scope>NUCLEOTIDE SEQUENCE [LARGE SCALE GENOMIC DNA]</scope>
    <source>
        <strain evidence="3 4">10.1.1</strain>
    </source>
</reference>
<feature type="region of interest" description="Disordered" evidence="1">
    <location>
        <begin position="56"/>
        <end position="75"/>
    </location>
</feature>
<evidence type="ECO:0008006" key="5">
    <source>
        <dbReference type="Google" id="ProtNLM"/>
    </source>
</evidence>
<dbReference type="EMBL" id="CP093547">
    <property type="protein sequence ID" value="UNP29335.1"/>
    <property type="molecule type" value="Genomic_DNA"/>
</dbReference>
<dbReference type="RefSeq" id="WP_057944814.1">
    <property type="nucleotide sequence ID" value="NZ_CP011131.1"/>
</dbReference>
<evidence type="ECO:0000256" key="1">
    <source>
        <dbReference type="SAM" id="MobiDB-lite"/>
    </source>
</evidence>
<keyword evidence="2" id="KW-0732">Signal</keyword>
<feature type="signal peptide" evidence="2">
    <location>
        <begin position="1"/>
        <end position="23"/>
    </location>
</feature>
<organism evidence="3 4">
    <name type="scientific">Lysobacter gummosus</name>
    <dbReference type="NCBI Taxonomy" id="262324"/>
    <lineage>
        <taxon>Bacteria</taxon>
        <taxon>Pseudomonadati</taxon>
        <taxon>Pseudomonadota</taxon>
        <taxon>Gammaproteobacteria</taxon>
        <taxon>Lysobacterales</taxon>
        <taxon>Lysobacteraceae</taxon>
        <taxon>Lysobacter</taxon>
    </lineage>
</organism>
<keyword evidence="4" id="KW-1185">Reference proteome</keyword>
<sequence>MNPSRIVSTLACAALCCALGACSKPQPPEKERPVDPQATQMHDAIQQPIQKAKAVEGAVDEGAQHTRDAIDAAGG</sequence>
<protein>
    <recommendedName>
        <fullName evidence="5">Lipoprotein</fullName>
    </recommendedName>
</protein>
<evidence type="ECO:0000256" key="2">
    <source>
        <dbReference type="SAM" id="SignalP"/>
    </source>
</evidence>
<feature type="compositionally biased region" description="Basic and acidic residues" evidence="1">
    <location>
        <begin position="62"/>
        <end position="75"/>
    </location>
</feature>
<proteinExistence type="predicted"/>
<name>A0ABY3XBI6_9GAMM</name>
<evidence type="ECO:0000313" key="3">
    <source>
        <dbReference type="EMBL" id="UNP29335.1"/>
    </source>
</evidence>
<evidence type="ECO:0000313" key="4">
    <source>
        <dbReference type="Proteomes" id="UP000829194"/>
    </source>
</evidence>
<feature type="chain" id="PRO_5047114861" description="Lipoprotein" evidence="2">
    <location>
        <begin position="24"/>
        <end position="75"/>
    </location>
</feature>
<accession>A0ABY3XBI6</accession>
<dbReference type="PROSITE" id="PS51257">
    <property type="entry name" value="PROKAR_LIPOPROTEIN"/>
    <property type="match status" value="1"/>
</dbReference>
<gene>
    <name evidence="3" type="ORF">MOV92_23185</name>
</gene>